<protein>
    <recommendedName>
        <fullName evidence="5">Alkyl hydroperoxide reductase subunit C/ Thiol specific antioxidant domain-containing protein</fullName>
    </recommendedName>
</protein>
<evidence type="ECO:0000313" key="3">
    <source>
        <dbReference type="EMBL" id="AWM14830.1"/>
    </source>
</evidence>
<keyword evidence="2" id="KW-0479">Metal-binding</keyword>
<gene>
    <name evidence="3" type="ORF">DI487_13870</name>
</gene>
<dbReference type="Proteomes" id="UP000245429">
    <property type="component" value="Chromosome"/>
</dbReference>
<dbReference type="InterPro" id="IPR003782">
    <property type="entry name" value="SCO1/SenC"/>
</dbReference>
<organism evidence="3 4">
    <name type="scientific">Flavobacterium sediminis</name>
    <dbReference type="NCBI Taxonomy" id="2201181"/>
    <lineage>
        <taxon>Bacteria</taxon>
        <taxon>Pseudomonadati</taxon>
        <taxon>Bacteroidota</taxon>
        <taxon>Flavobacteriia</taxon>
        <taxon>Flavobacteriales</taxon>
        <taxon>Flavobacteriaceae</taxon>
        <taxon>Flavobacterium</taxon>
    </lineage>
</organism>
<sequence length="96" mass="11018">MLITKKDTPEIVSEYAKSFNKDFVGITGNKQEIDKTIDLFPAGYVIQQNNNSNLNYSVSHSDKLFIVDRNGKMIDYITTPRDPVEIVETVRKHLKK</sequence>
<dbReference type="AlphaFoldDB" id="A0A2U8QX96"/>
<keyword evidence="4" id="KW-1185">Reference proteome</keyword>
<dbReference type="RefSeq" id="WP_109570168.1">
    <property type="nucleotide sequence ID" value="NZ_CP029463.1"/>
</dbReference>
<dbReference type="EMBL" id="CP029463">
    <property type="protein sequence ID" value="AWM14830.1"/>
    <property type="molecule type" value="Genomic_DNA"/>
</dbReference>
<dbReference type="Gene3D" id="3.40.30.10">
    <property type="entry name" value="Glutaredoxin"/>
    <property type="match status" value="1"/>
</dbReference>
<evidence type="ECO:0000256" key="2">
    <source>
        <dbReference type="PIRSR" id="PIRSR603782-1"/>
    </source>
</evidence>
<dbReference type="InterPro" id="IPR036249">
    <property type="entry name" value="Thioredoxin-like_sf"/>
</dbReference>
<dbReference type="PANTHER" id="PTHR12151:SF25">
    <property type="entry name" value="LINALOOL DEHYDRATASE_ISOMERASE DOMAIN-CONTAINING PROTEIN"/>
    <property type="match status" value="1"/>
</dbReference>
<evidence type="ECO:0008006" key="5">
    <source>
        <dbReference type="Google" id="ProtNLM"/>
    </source>
</evidence>
<name>A0A2U8QX96_9FLAO</name>
<dbReference type="PANTHER" id="PTHR12151">
    <property type="entry name" value="ELECTRON TRANSPORT PROTIN SCO1/SENC FAMILY MEMBER"/>
    <property type="match status" value="1"/>
</dbReference>
<reference evidence="3 4" key="1">
    <citation type="submission" date="2018-05" db="EMBL/GenBank/DDBJ databases">
        <title>Flavobacterium sp. MEBiC07310.</title>
        <authorList>
            <person name="Baek K."/>
        </authorList>
    </citation>
    <scope>NUCLEOTIDE SEQUENCE [LARGE SCALE GENOMIC DNA]</scope>
    <source>
        <strain evidence="3 4">MEBiC07310</strain>
    </source>
</reference>
<dbReference type="Pfam" id="PF02630">
    <property type="entry name" value="SCO1-SenC"/>
    <property type="match status" value="1"/>
</dbReference>
<dbReference type="OrthoDB" id="1523860at2"/>
<dbReference type="KEGG" id="fse:DI487_13870"/>
<keyword evidence="2" id="KW-0186">Copper</keyword>
<feature type="binding site" evidence="2">
    <location>
        <position position="60"/>
    </location>
    <ligand>
        <name>Cu cation</name>
        <dbReference type="ChEBI" id="CHEBI:23378"/>
    </ligand>
</feature>
<proteinExistence type="inferred from homology"/>
<comment type="similarity">
    <text evidence="1">Belongs to the SCO1/2 family.</text>
</comment>
<accession>A0A2U8QX96</accession>
<evidence type="ECO:0000256" key="1">
    <source>
        <dbReference type="ARBA" id="ARBA00010996"/>
    </source>
</evidence>
<evidence type="ECO:0000313" key="4">
    <source>
        <dbReference type="Proteomes" id="UP000245429"/>
    </source>
</evidence>
<dbReference type="GO" id="GO:0046872">
    <property type="term" value="F:metal ion binding"/>
    <property type="evidence" value="ECO:0007669"/>
    <property type="project" value="UniProtKB-KW"/>
</dbReference>
<dbReference type="SUPFAM" id="SSF52833">
    <property type="entry name" value="Thioredoxin-like"/>
    <property type="match status" value="1"/>
</dbReference>